<dbReference type="eggNOG" id="COG1397">
    <property type="taxonomic scope" value="Bacteria"/>
</dbReference>
<organism evidence="1 2">
    <name type="scientific">Cyanobacterium stanieri (strain ATCC 29140 / PCC 7202)</name>
    <dbReference type="NCBI Taxonomy" id="292563"/>
    <lineage>
        <taxon>Bacteria</taxon>
        <taxon>Bacillati</taxon>
        <taxon>Cyanobacteriota</taxon>
        <taxon>Cyanophyceae</taxon>
        <taxon>Oscillatoriophycideae</taxon>
        <taxon>Chroococcales</taxon>
        <taxon>Geminocystaceae</taxon>
        <taxon>Cyanobacterium</taxon>
    </lineage>
</organism>
<evidence type="ECO:0000313" key="1">
    <source>
        <dbReference type="EMBL" id="AFZ47084.1"/>
    </source>
</evidence>
<proteinExistence type="predicted"/>
<dbReference type="Proteomes" id="UP000010483">
    <property type="component" value="Chromosome"/>
</dbReference>
<reference evidence="2" key="1">
    <citation type="journal article" date="2013" name="Proc. Natl. Acad. Sci. U.S.A.">
        <title>Improving the coverage of the cyanobacterial phylum using diversity-driven genome sequencing.</title>
        <authorList>
            <person name="Shih P.M."/>
            <person name="Wu D."/>
            <person name="Latifi A."/>
            <person name="Axen S.D."/>
            <person name="Fewer D.P."/>
            <person name="Talla E."/>
            <person name="Calteau A."/>
            <person name="Cai F."/>
            <person name="Tandeau de Marsac N."/>
            <person name="Rippka R."/>
            <person name="Herdman M."/>
            <person name="Sivonen K."/>
            <person name="Coursin T."/>
            <person name="Laurent T."/>
            <person name="Goodwin L."/>
            <person name="Nolan M."/>
            <person name="Davenport K.W."/>
            <person name="Han C.S."/>
            <person name="Rubin E.M."/>
            <person name="Eisen J.A."/>
            <person name="Woyke T."/>
            <person name="Gugger M."/>
            <person name="Kerfeld C.A."/>
        </authorList>
    </citation>
    <scope>NUCLEOTIDE SEQUENCE [LARGE SCALE GENOMIC DNA]</scope>
    <source>
        <strain evidence="2">ATCC 29140 / PCC 7202</strain>
    </source>
</reference>
<dbReference type="InterPro" id="IPR036705">
    <property type="entry name" value="Ribosyl_crysJ1_sf"/>
</dbReference>
<gene>
    <name evidence="1" type="ordered locus">Cyast_1115</name>
</gene>
<evidence type="ECO:0000313" key="2">
    <source>
        <dbReference type="Proteomes" id="UP000010483"/>
    </source>
</evidence>
<protein>
    <recommendedName>
        <fullName evidence="3">ADP-ribosylation/Crystallin J1</fullName>
    </recommendedName>
</protein>
<sequence>MPYFHQSSFKGALWGAVSGDYFSQNSHDCLFLNHDLNSFAPSLELAFVAIQNIVKNQAINIKDLLLDWDNNHYSFNILTQEQRAIALIPLILYCYENPHKLEKYLQQIATELKMNDFNNQSIFDLRLIFQIILEKQSKFTSNKLLFSDSDKLKKIFYIYQEKLSIEDVQQQINNCYGSGEIAIYQAIYNFISLPDYVELSLLRSTHFEHHKQSTAILTGCLLGLNNGYHSLPLSWRKYLQLIPLVKDRNIEQISKAFVDTWEGKYTKNPLLQT</sequence>
<name>K9YJM9_CYASC</name>
<dbReference type="AlphaFoldDB" id="K9YJM9"/>
<evidence type="ECO:0008006" key="3">
    <source>
        <dbReference type="Google" id="ProtNLM"/>
    </source>
</evidence>
<dbReference type="EMBL" id="CP003940">
    <property type="protein sequence ID" value="AFZ47084.1"/>
    <property type="molecule type" value="Genomic_DNA"/>
</dbReference>
<accession>K9YJM9</accession>
<dbReference type="STRING" id="292563.Cyast_1115"/>
<dbReference type="Gene3D" id="1.10.4080.10">
    <property type="entry name" value="ADP-ribosylation/Crystallin J1"/>
    <property type="match status" value="1"/>
</dbReference>
<dbReference type="KEGG" id="csn:Cyast_1115"/>
<dbReference type="BioCyc" id="CSTA292563:G1353-1125-MONOMER"/>
<keyword evidence="2" id="KW-1185">Reference proteome</keyword>
<dbReference type="SUPFAM" id="SSF101478">
    <property type="entry name" value="ADP-ribosylglycohydrolase"/>
    <property type="match status" value="1"/>
</dbReference>
<dbReference type="HOGENOM" id="CLU_1033341_0_0_3"/>